<dbReference type="PANTHER" id="PTHR11012">
    <property type="entry name" value="PROTEIN KINASE-LIKE DOMAIN-CONTAINING"/>
    <property type="match status" value="1"/>
</dbReference>
<dbReference type="Gene3D" id="3.90.1200.10">
    <property type="match status" value="1"/>
</dbReference>
<dbReference type="SMART" id="SM00587">
    <property type="entry name" value="CHK"/>
    <property type="match status" value="1"/>
</dbReference>
<accession>A0ABP1PHX3</accession>
<dbReference type="PANTHER" id="PTHR11012:SF30">
    <property type="entry name" value="PROTEIN KINASE-LIKE DOMAIN-CONTAINING"/>
    <property type="match status" value="1"/>
</dbReference>
<feature type="domain" description="CHK kinase-like" evidence="1">
    <location>
        <begin position="1"/>
        <end position="186"/>
    </location>
</feature>
<dbReference type="InterPro" id="IPR011009">
    <property type="entry name" value="Kinase-like_dom_sf"/>
</dbReference>
<evidence type="ECO:0000259" key="1">
    <source>
        <dbReference type="SMART" id="SM00587"/>
    </source>
</evidence>
<dbReference type="Pfam" id="PF02958">
    <property type="entry name" value="EcKL"/>
    <property type="match status" value="1"/>
</dbReference>
<protein>
    <recommendedName>
        <fullName evidence="1">CHK kinase-like domain-containing protein</fullName>
    </recommendedName>
</protein>
<gene>
    <name evidence="2" type="ORF">ODALV1_LOCUS179</name>
</gene>
<keyword evidence="3" id="KW-1185">Reference proteome</keyword>
<evidence type="ECO:0000313" key="3">
    <source>
        <dbReference type="Proteomes" id="UP001642540"/>
    </source>
</evidence>
<reference evidence="2 3" key="1">
    <citation type="submission" date="2024-08" db="EMBL/GenBank/DDBJ databases">
        <authorList>
            <person name="Cucini C."/>
            <person name="Frati F."/>
        </authorList>
    </citation>
    <scope>NUCLEOTIDE SEQUENCE [LARGE SCALE GENOMIC DNA]</scope>
</reference>
<dbReference type="InterPro" id="IPR004119">
    <property type="entry name" value="EcKL"/>
</dbReference>
<dbReference type="EMBL" id="CAXLJM020000001">
    <property type="protein sequence ID" value="CAL8068240.1"/>
    <property type="molecule type" value="Genomic_DNA"/>
</dbReference>
<dbReference type="InterPro" id="IPR015897">
    <property type="entry name" value="CHK_kinase-like"/>
</dbReference>
<dbReference type="Proteomes" id="UP001642540">
    <property type="component" value="Unassembled WGS sequence"/>
</dbReference>
<sequence length="287" mass="32883">MANRKEGLDWEHCSLFITTLAKFHAISFAMFGGDFDKIVKKYPWLVENMWMEEKVPEPLKQFFQGSFMQHANNLKEMGEEEAGSLVGKICNENFLTQLYSLCGDKVPMAVIGHGDCWTNNLMFRYDPETNKPIDIKFVDFQQSRTCSRLVDIHYFLYTSPQMSILNERESDILTLYFDEFTKFSKKLGVNVEGTQRELLSRENFDKEVEKFRYFGVVAGIMMATIVSADSGDVPDMENMKEEDFTGADGGNEAMASFMASMMKGKVMGKIKNIVKNHLPKCAEVKQF</sequence>
<proteinExistence type="predicted"/>
<organism evidence="2 3">
    <name type="scientific">Orchesella dallaii</name>
    <dbReference type="NCBI Taxonomy" id="48710"/>
    <lineage>
        <taxon>Eukaryota</taxon>
        <taxon>Metazoa</taxon>
        <taxon>Ecdysozoa</taxon>
        <taxon>Arthropoda</taxon>
        <taxon>Hexapoda</taxon>
        <taxon>Collembola</taxon>
        <taxon>Entomobryomorpha</taxon>
        <taxon>Entomobryoidea</taxon>
        <taxon>Orchesellidae</taxon>
        <taxon>Orchesellinae</taxon>
        <taxon>Orchesella</taxon>
    </lineage>
</organism>
<evidence type="ECO:0000313" key="2">
    <source>
        <dbReference type="EMBL" id="CAL8068240.1"/>
    </source>
</evidence>
<name>A0ABP1PHX3_9HEXA</name>
<comment type="caution">
    <text evidence="2">The sequence shown here is derived from an EMBL/GenBank/DDBJ whole genome shotgun (WGS) entry which is preliminary data.</text>
</comment>
<dbReference type="SUPFAM" id="SSF56112">
    <property type="entry name" value="Protein kinase-like (PK-like)"/>
    <property type="match status" value="1"/>
</dbReference>